<reference evidence="8" key="1">
    <citation type="submission" date="2013-12" db="EMBL/GenBank/DDBJ databases">
        <title>The Genome Sequence of Aphanomyces invadans NJM9701.</title>
        <authorList>
            <consortium name="The Broad Institute Genomics Platform"/>
            <person name="Russ C."/>
            <person name="Tyler B."/>
            <person name="van West P."/>
            <person name="Dieguez-Uribeondo J."/>
            <person name="Young S.K."/>
            <person name="Zeng Q."/>
            <person name="Gargeya S."/>
            <person name="Fitzgerald M."/>
            <person name="Abouelleil A."/>
            <person name="Alvarado L."/>
            <person name="Chapman S.B."/>
            <person name="Gainer-Dewar J."/>
            <person name="Goldberg J."/>
            <person name="Griggs A."/>
            <person name="Gujja S."/>
            <person name="Hansen M."/>
            <person name="Howarth C."/>
            <person name="Imamovic A."/>
            <person name="Ireland A."/>
            <person name="Larimer J."/>
            <person name="McCowan C."/>
            <person name="Murphy C."/>
            <person name="Pearson M."/>
            <person name="Poon T.W."/>
            <person name="Priest M."/>
            <person name="Roberts A."/>
            <person name="Saif S."/>
            <person name="Shea T."/>
            <person name="Sykes S."/>
            <person name="Wortman J."/>
            <person name="Nusbaum C."/>
            <person name="Birren B."/>
        </authorList>
    </citation>
    <scope>NUCLEOTIDE SEQUENCE [LARGE SCALE GENOMIC DNA]</scope>
    <source>
        <strain evidence="8">NJM9701</strain>
    </source>
</reference>
<dbReference type="InterPro" id="IPR002913">
    <property type="entry name" value="START_lipid-bd_dom"/>
</dbReference>
<dbReference type="GO" id="GO:0008289">
    <property type="term" value="F:lipid binding"/>
    <property type="evidence" value="ECO:0007669"/>
    <property type="project" value="InterPro"/>
</dbReference>
<evidence type="ECO:0000313" key="8">
    <source>
        <dbReference type="EMBL" id="ETW06937.1"/>
    </source>
</evidence>
<evidence type="ECO:0000256" key="3">
    <source>
        <dbReference type="ARBA" id="ARBA00022833"/>
    </source>
</evidence>
<feature type="region of interest" description="Disordered" evidence="5">
    <location>
        <begin position="512"/>
        <end position="549"/>
    </location>
</feature>
<evidence type="ECO:0000256" key="4">
    <source>
        <dbReference type="PROSITE-ProRule" id="PRU00091"/>
    </source>
</evidence>
<feature type="region of interest" description="Disordered" evidence="5">
    <location>
        <begin position="677"/>
        <end position="764"/>
    </location>
</feature>
<dbReference type="PROSITE" id="PS50848">
    <property type="entry name" value="START"/>
    <property type="match status" value="1"/>
</dbReference>
<evidence type="ECO:0000256" key="2">
    <source>
        <dbReference type="ARBA" id="ARBA00022771"/>
    </source>
</evidence>
<keyword evidence="2 4" id="KW-0863">Zinc-finger</keyword>
<feature type="domain" description="FYVE-type" evidence="6">
    <location>
        <begin position="266"/>
        <end position="320"/>
    </location>
</feature>
<dbReference type="PANTHER" id="PTHR13510:SF44">
    <property type="entry name" value="RABENOSYN-5"/>
    <property type="match status" value="1"/>
</dbReference>
<feature type="compositionally biased region" description="Low complexity" evidence="5">
    <location>
        <begin position="743"/>
        <end position="755"/>
    </location>
</feature>
<dbReference type="Gene3D" id="3.30.40.10">
    <property type="entry name" value="Zinc/RING finger domain, C3HC4 (zinc finger)"/>
    <property type="match status" value="1"/>
</dbReference>
<proteinExistence type="predicted"/>
<evidence type="ECO:0000259" key="6">
    <source>
        <dbReference type="PROSITE" id="PS50178"/>
    </source>
</evidence>
<dbReference type="SMART" id="SM00064">
    <property type="entry name" value="FYVE"/>
    <property type="match status" value="1"/>
</dbReference>
<dbReference type="EMBL" id="KI913955">
    <property type="protein sequence ID" value="ETW06937.1"/>
    <property type="molecule type" value="Genomic_DNA"/>
</dbReference>
<organism evidence="8">
    <name type="scientific">Aphanomyces invadans</name>
    <dbReference type="NCBI Taxonomy" id="157072"/>
    <lineage>
        <taxon>Eukaryota</taxon>
        <taxon>Sar</taxon>
        <taxon>Stramenopiles</taxon>
        <taxon>Oomycota</taxon>
        <taxon>Saprolegniomycetes</taxon>
        <taxon>Saprolegniales</taxon>
        <taxon>Verrucalvaceae</taxon>
        <taxon>Aphanomyces</taxon>
    </lineage>
</organism>
<keyword evidence="1" id="KW-0479">Metal-binding</keyword>
<dbReference type="AlphaFoldDB" id="A0A024UM78"/>
<feature type="compositionally biased region" description="Polar residues" evidence="5">
    <location>
        <begin position="516"/>
        <end position="531"/>
    </location>
</feature>
<keyword evidence="3" id="KW-0862">Zinc</keyword>
<accession>A0A024UM78</accession>
<dbReference type="Pfam" id="PF01363">
    <property type="entry name" value="FYVE"/>
    <property type="match status" value="1"/>
</dbReference>
<evidence type="ECO:0000256" key="5">
    <source>
        <dbReference type="SAM" id="MobiDB-lite"/>
    </source>
</evidence>
<dbReference type="InterPro" id="IPR013083">
    <property type="entry name" value="Znf_RING/FYVE/PHD"/>
</dbReference>
<protein>
    <recommendedName>
        <fullName evidence="9">FYVE-type domain-containing protein</fullName>
    </recommendedName>
</protein>
<dbReference type="SUPFAM" id="SSF55961">
    <property type="entry name" value="Bet v1-like"/>
    <property type="match status" value="1"/>
</dbReference>
<dbReference type="CDD" id="cd15745">
    <property type="entry name" value="FYVE_RUFY4"/>
    <property type="match status" value="1"/>
</dbReference>
<dbReference type="STRING" id="157072.A0A024UM78"/>
<evidence type="ECO:0008006" key="9">
    <source>
        <dbReference type="Google" id="ProtNLM"/>
    </source>
</evidence>
<dbReference type="SUPFAM" id="SSF57903">
    <property type="entry name" value="FYVE/PHD zinc finger"/>
    <property type="match status" value="1"/>
</dbReference>
<evidence type="ECO:0000256" key="1">
    <source>
        <dbReference type="ARBA" id="ARBA00022723"/>
    </source>
</evidence>
<feature type="compositionally biased region" description="Polar residues" evidence="5">
    <location>
        <begin position="677"/>
        <end position="699"/>
    </location>
</feature>
<dbReference type="PANTHER" id="PTHR13510">
    <property type="entry name" value="FYVE-FINGER-CONTAINING RAB5 EFFECTOR PROTEIN RABENOSYN-5-RELATED"/>
    <property type="match status" value="1"/>
</dbReference>
<dbReference type="InterPro" id="IPR011011">
    <property type="entry name" value="Znf_FYVE_PHD"/>
</dbReference>
<sequence length="764" mass="86595">MSKFPLPPNFFRCPALNVEESARLLKNADDISMDLVRYSRVTGGPIKWTLKSDDTTMQIYKGDDPDAPPGVVSWLGVAEVMATIDEVVALFRTDTSEEYHEYCSMFMKDVLDGQILYTLRRRTAENPHHSVAIKWFAIESPLPRIAKPRDWCFLETQHDFELDGKHGWTRAFKSVNLSCCPDLQNSLGLVRGIHHRSGYCFLQSSRPGYLQVSQLIQADLRGKMADVLVDVGMKRRCRIIKGMDMFLRQKRLSQGTFLHEAELVPKESRSKCFVCQRKFGAFSKKGQCRKCGEVVCRRCSQMWDIRIAGNVIKRRVCTACSCDNMEPPTDANTIVDDPNDDQADSQPNETPRTQSRYPLPTMWTNHAPGVSPPHSPPAKEALGRQLSGLTIADDSTQSTSSNGGKSLQMFKPLHVELSPFGGGPTTPQQRQQHRLPPASNVITLRKDDMFTAMPMQLHLPEPPQHNPRGAESTCDDDQQSVFKDDMSNYSESLVSFHQGNYVKRAGPVSMMHPDATPQNHQQQYRPQSTYDNPYDPPPLQSFPPERMGHHMPRRAYDLRRNAAARVPPREPTYVNPYVSMQQQQFVQYDAGAYMPAQPNQRQQPPPHSNHDQFPSLPPYQRPYDSRRRHPPAARQPFPSPYQHPEASYGQYPQDGPKRGIPTLDQSQYGYIQRQHQYLQDTDGDSSIFSHDDGNPSTNHFDQRPHDSNPYSTLYTYHPREVPPPPAPRRAHKAIDGHHNDMISARPPASASPSVALETGFNQHD</sequence>
<dbReference type="InterPro" id="IPR017455">
    <property type="entry name" value="Znf_FYVE-rel"/>
</dbReference>
<feature type="compositionally biased region" description="Polar residues" evidence="5">
    <location>
        <begin position="344"/>
        <end position="356"/>
    </location>
</feature>
<dbReference type="OrthoDB" id="166801at2759"/>
<evidence type="ECO:0000259" key="7">
    <source>
        <dbReference type="PROSITE" id="PS50848"/>
    </source>
</evidence>
<feature type="region of interest" description="Disordered" evidence="5">
    <location>
        <begin position="595"/>
        <end position="663"/>
    </location>
</feature>
<dbReference type="GO" id="GO:0008270">
    <property type="term" value="F:zinc ion binding"/>
    <property type="evidence" value="ECO:0007669"/>
    <property type="project" value="UniProtKB-KW"/>
</dbReference>
<name>A0A024UM78_9STRA</name>
<dbReference type="InterPro" id="IPR052727">
    <property type="entry name" value="Rab4/Rab5_effector"/>
</dbReference>
<feature type="region of interest" description="Disordered" evidence="5">
    <location>
        <begin position="328"/>
        <end position="381"/>
    </location>
</feature>
<dbReference type="PROSITE" id="PS50178">
    <property type="entry name" value="ZF_FYVE"/>
    <property type="match status" value="1"/>
</dbReference>
<dbReference type="VEuPathDB" id="FungiDB:H310_03048"/>
<gene>
    <name evidence="8" type="ORF">H310_03048</name>
</gene>
<feature type="domain" description="START" evidence="7">
    <location>
        <begin position="90"/>
        <end position="235"/>
    </location>
</feature>
<dbReference type="InterPro" id="IPR023393">
    <property type="entry name" value="START-like_dom_sf"/>
</dbReference>
<dbReference type="eggNOG" id="ENOG502QPNE">
    <property type="taxonomic scope" value="Eukaryota"/>
</dbReference>
<dbReference type="InterPro" id="IPR000306">
    <property type="entry name" value="Znf_FYVE"/>
</dbReference>
<dbReference type="RefSeq" id="XP_008865012.1">
    <property type="nucleotide sequence ID" value="XM_008866790.1"/>
</dbReference>
<dbReference type="GeneID" id="20080098"/>
<dbReference type="Gene3D" id="3.30.530.20">
    <property type="match status" value="1"/>
</dbReference>